<evidence type="ECO:0000313" key="4">
    <source>
        <dbReference type="EMBL" id="KNE69446.1"/>
    </source>
</evidence>
<dbReference type="FunFam" id="3.40.50.790:FF:000001">
    <property type="entry name" value="50S ribosomal protein L1"/>
    <property type="match status" value="1"/>
</dbReference>
<dbReference type="eggNOG" id="KOG1569">
    <property type="taxonomic scope" value="Eukaryota"/>
</dbReference>
<gene>
    <name evidence="4" type="ORF">AMAG_13803</name>
</gene>
<evidence type="ECO:0000256" key="2">
    <source>
        <dbReference type="ARBA" id="ARBA00022980"/>
    </source>
</evidence>
<sequence>MPPLRGTLILPEKVPKKIRILCFAEGAAAEAAKAAGADIVGTTDLIEPITKGELQFDMVISTPESFTVATKVAKILGPKGLMPNVKKGTVTTELATTIDVLKNSIRYTSGRTGDVRVTVGKVGFTPEQVEKNLKYVLDEVMGYIALAPGKKKIKRNKFVHKIWMNATFSPALPLRMTQFTF</sequence>
<dbReference type="PANTHER" id="PTHR36427:SF3">
    <property type="entry name" value="LARGE RIBOSOMAL SUBUNIT PROTEIN UL1M"/>
    <property type="match status" value="1"/>
</dbReference>
<dbReference type="OMA" id="SKICVFA"/>
<dbReference type="CDD" id="cd00403">
    <property type="entry name" value="Ribosomal_L1"/>
    <property type="match status" value="1"/>
</dbReference>
<evidence type="ECO:0000256" key="1">
    <source>
        <dbReference type="ARBA" id="ARBA00010531"/>
    </source>
</evidence>
<accession>A0A0L0T3Z4</accession>
<dbReference type="InterPro" id="IPR028364">
    <property type="entry name" value="Ribosomal_uL1/biogenesis"/>
</dbReference>
<dbReference type="Pfam" id="PF00687">
    <property type="entry name" value="Ribosomal_L1"/>
    <property type="match status" value="1"/>
</dbReference>
<dbReference type="AlphaFoldDB" id="A0A0L0T3Z4"/>
<evidence type="ECO:0000313" key="5">
    <source>
        <dbReference type="Proteomes" id="UP000054350"/>
    </source>
</evidence>
<name>A0A0L0T3Z4_ALLM3</name>
<dbReference type="STRING" id="578462.A0A0L0T3Z4"/>
<keyword evidence="5" id="KW-1185">Reference proteome</keyword>
<dbReference type="GO" id="GO:1990904">
    <property type="term" value="C:ribonucleoprotein complex"/>
    <property type="evidence" value="ECO:0007669"/>
    <property type="project" value="UniProtKB-KW"/>
</dbReference>
<dbReference type="SUPFAM" id="SSF56808">
    <property type="entry name" value="Ribosomal protein L1"/>
    <property type="match status" value="1"/>
</dbReference>
<dbReference type="EMBL" id="GG745360">
    <property type="protein sequence ID" value="KNE69446.1"/>
    <property type="molecule type" value="Genomic_DNA"/>
</dbReference>
<dbReference type="OrthoDB" id="1747252at2759"/>
<reference evidence="4 5" key="1">
    <citation type="submission" date="2009-11" db="EMBL/GenBank/DDBJ databases">
        <title>Annotation of Allomyces macrogynus ATCC 38327.</title>
        <authorList>
            <consortium name="The Broad Institute Genome Sequencing Platform"/>
            <person name="Russ C."/>
            <person name="Cuomo C."/>
            <person name="Burger G."/>
            <person name="Gray M.W."/>
            <person name="Holland P.W.H."/>
            <person name="King N."/>
            <person name="Lang F.B.F."/>
            <person name="Roger A.J."/>
            <person name="Ruiz-Trillo I."/>
            <person name="Young S.K."/>
            <person name="Zeng Q."/>
            <person name="Gargeya S."/>
            <person name="Fitzgerald M."/>
            <person name="Haas B."/>
            <person name="Abouelleil A."/>
            <person name="Alvarado L."/>
            <person name="Arachchi H.M."/>
            <person name="Berlin A."/>
            <person name="Chapman S.B."/>
            <person name="Gearin G."/>
            <person name="Goldberg J."/>
            <person name="Griggs A."/>
            <person name="Gujja S."/>
            <person name="Hansen M."/>
            <person name="Heiman D."/>
            <person name="Howarth C."/>
            <person name="Larimer J."/>
            <person name="Lui A."/>
            <person name="MacDonald P.J.P."/>
            <person name="McCowen C."/>
            <person name="Montmayeur A."/>
            <person name="Murphy C."/>
            <person name="Neiman D."/>
            <person name="Pearson M."/>
            <person name="Priest M."/>
            <person name="Roberts A."/>
            <person name="Saif S."/>
            <person name="Shea T."/>
            <person name="Sisk P."/>
            <person name="Stolte C."/>
            <person name="Sykes S."/>
            <person name="Wortman J."/>
            <person name="Nusbaum C."/>
            <person name="Birren B."/>
        </authorList>
    </citation>
    <scope>NUCLEOTIDE SEQUENCE [LARGE SCALE GENOMIC DNA]</scope>
    <source>
        <strain evidence="4 5">ATCC 38327</strain>
    </source>
</reference>
<reference evidence="5" key="2">
    <citation type="submission" date="2009-11" db="EMBL/GenBank/DDBJ databases">
        <title>The Genome Sequence of Allomyces macrogynus strain ATCC 38327.</title>
        <authorList>
            <consortium name="The Broad Institute Genome Sequencing Platform"/>
            <person name="Russ C."/>
            <person name="Cuomo C."/>
            <person name="Shea T."/>
            <person name="Young S.K."/>
            <person name="Zeng Q."/>
            <person name="Koehrsen M."/>
            <person name="Haas B."/>
            <person name="Borodovsky M."/>
            <person name="Guigo R."/>
            <person name="Alvarado L."/>
            <person name="Berlin A."/>
            <person name="Borenstein D."/>
            <person name="Chen Z."/>
            <person name="Engels R."/>
            <person name="Freedman E."/>
            <person name="Gellesch M."/>
            <person name="Goldberg J."/>
            <person name="Griggs A."/>
            <person name="Gujja S."/>
            <person name="Heiman D."/>
            <person name="Hepburn T."/>
            <person name="Howarth C."/>
            <person name="Jen D."/>
            <person name="Larson L."/>
            <person name="Lewis B."/>
            <person name="Mehta T."/>
            <person name="Park D."/>
            <person name="Pearson M."/>
            <person name="Roberts A."/>
            <person name="Saif S."/>
            <person name="Shenoy N."/>
            <person name="Sisk P."/>
            <person name="Stolte C."/>
            <person name="Sykes S."/>
            <person name="Walk T."/>
            <person name="White J."/>
            <person name="Yandava C."/>
            <person name="Burger G."/>
            <person name="Gray M.W."/>
            <person name="Holland P.W.H."/>
            <person name="King N."/>
            <person name="Lang F.B.F."/>
            <person name="Roger A.J."/>
            <person name="Ruiz-Trillo I."/>
            <person name="Lander E."/>
            <person name="Nusbaum C."/>
        </authorList>
    </citation>
    <scope>NUCLEOTIDE SEQUENCE [LARGE SCALE GENOMIC DNA]</scope>
    <source>
        <strain evidence="5">ATCC 38327</strain>
    </source>
</reference>
<organism evidence="4 5">
    <name type="scientific">Allomyces macrogynus (strain ATCC 38327)</name>
    <name type="common">Allomyces javanicus var. macrogynus</name>
    <dbReference type="NCBI Taxonomy" id="578462"/>
    <lineage>
        <taxon>Eukaryota</taxon>
        <taxon>Fungi</taxon>
        <taxon>Fungi incertae sedis</taxon>
        <taxon>Blastocladiomycota</taxon>
        <taxon>Blastocladiomycetes</taxon>
        <taxon>Blastocladiales</taxon>
        <taxon>Blastocladiaceae</taxon>
        <taxon>Allomyces</taxon>
    </lineage>
</organism>
<evidence type="ECO:0000256" key="3">
    <source>
        <dbReference type="ARBA" id="ARBA00023274"/>
    </source>
</evidence>
<dbReference type="Gene3D" id="3.30.190.20">
    <property type="match status" value="1"/>
</dbReference>
<dbReference type="VEuPathDB" id="FungiDB:AMAG_13803"/>
<dbReference type="InterPro" id="IPR016095">
    <property type="entry name" value="Ribosomal_uL1_3-a/b-sand"/>
</dbReference>
<dbReference type="PANTHER" id="PTHR36427">
    <property type="entry name" value="54S RIBOSOMAL PROTEIN L1, MITOCHONDRIAL"/>
    <property type="match status" value="1"/>
</dbReference>
<proteinExistence type="inferred from homology"/>
<dbReference type="Gene3D" id="3.40.50.790">
    <property type="match status" value="1"/>
</dbReference>
<dbReference type="GO" id="GO:0005840">
    <property type="term" value="C:ribosome"/>
    <property type="evidence" value="ECO:0007669"/>
    <property type="project" value="UniProtKB-KW"/>
</dbReference>
<keyword evidence="2 4" id="KW-0689">Ribosomal protein</keyword>
<comment type="similarity">
    <text evidence="1">Belongs to the universal ribosomal protein uL1 family.</text>
</comment>
<keyword evidence="3" id="KW-0687">Ribonucleoprotein</keyword>
<dbReference type="InterPro" id="IPR023674">
    <property type="entry name" value="Ribosomal_uL1-like"/>
</dbReference>
<protein>
    <submittedName>
        <fullName evidence="4">Ribosomal protein L1</fullName>
    </submittedName>
</protein>
<dbReference type="Proteomes" id="UP000054350">
    <property type="component" value="Unassembled WGS sequence"/>
</dbReference>